<dbReference type="PANTHER" id="PTHR43079">
    <property type="entry name" value="PROBABLE CADMIUM/ZINC-TRANSPORTING ATPASE HMA1"/>
    <property type="match status" value="1"/>
</dbReference>
<keyword evidence="8" id="KW-1278">Translocase</keyword>
<accession>E7FWG1</accession>
<evidence type="ECO:0000313" key="13">
    <source>
        <dbReference type="EMBL" id="EFY08493.1"/>
    </source>
</evidence>
<dbReference type="InterPro" id="IPR027256">
    <property type="entry name" value="P-typ_ATPase_IB"/>
</dbReference>
<keyword evidence="14" id="KW-1185">Reference proteome</keyword>
<dbReference type="SUPFAM" id="SSF56784">
    <property type="entry name" value="HAD-like"/>
    <property type="match status" value="1"/>
</dbReference>
<dbReference type="SUPFAM" id="SSF81653">
    <property type="entry name" value="Calcium ATPase, transduction domain A"/>
    <property type="match status" value="1"/>
</dbReference>
<evidence type="ECO:0000256" key="7">
    <source>
        <dbReference type="ARBA" id="ARBA00022842"/>
    </source>
</evidence>
<dbReference type="EMBL" id="ACLK02000002">
    <property type="protein sequence ID" value="EFY08493.1"/>
    <property type="molecule type" value="Genomic_DNA"/>
</dbReference>
<evidence type="ECO:0000313" key="14">
    <source>
        <dbReference type="Proteomes" id="UP000003028"/>
    </source>
</evidence>
<evidence type="ECO:0000256" key="6">
    <source>
        <dbReference type="ARBA" id="ARBA00022840"/>
    </source>
</evidence>
<protein>
    <submittedName>
        <fullName evidence="13">Cadmium-exporting ATPase</fullName>
        <ecNumber evidence="13">3.6.3.3</ecNumber>
    </submittedName>
</protein>
<dbReference type="EC" id="3.6.3.3" evidence="13"/>
<dbReference type="Gene3D" id="2.70.150.10">
    <property type="entry name" value="Calcium-transporting ATPase, cytoplasmic transduction domain A"/>
    <property type="match status" value="1"/>
</dbReference>
<evidence type="ECO:0000256" key="3">
    <source>
        <dbReference type="ARBA" id="ARBA00022692"/>
    </source>
</evidence>
<dbReference type="PANTHER" id="PTHR43079:SF1">
    <property type="entry name" value="CADMIUM_ZINC-TRANSPORTING ATPASE HMA1, CHLOROPLASTIC-RELATED"/>
    <property type="match status" value="1"/>
</dbReference>
<feature type="transmembrane region" description="Helical" evidence="11">
    <location>
        <begin position="12"/>
        <end position="32"/>
    </location>
</feature>
<keyword evidence="13" id="KW-0378">Hydrolase</keyword>
<keyword evidence="9 11" id="KW-1133">Transmembrane helix</keyword>
<feature type="transmembrane region" description="Helical" evidence="11">
    <location>
        <begin position="286"/>
        <end position="311"/>
    </location>
</feature>
<dbReference type="GO" id="GO:0016887">
    <property type="term" value="F:ATP hydrolysis activity"/>
    <property type="evidence" value="ECO:0007669"/>
    <property type="project" value="InterPro"/>
</dbReference>
<dbReference type="InterPro" id="IPR059000">
    <property type="entry name" value="ATPase_P-type_domA"/>
</dbReference>
<proteinExistence type="inferred from homology"/>
<keyword evidence="4 11" id="KW-0479">Metal-binding</keyword>
<dbReference type="STRING" id="1648.A2I91_00005"/>
<dbReference type="InterPro" id="IPR023299">
    <property type="entry name" value="ATPase_P-typ_cyto_dom_N"/>
</dbReference>
<comment type="similarity">
    <text evidence="2 11">Belongs to the cation transport ATPase (P-type) (TC 3.A.3) family. Type IB subfamily.</text>
</comment>
<evidence type="ECO:0000256" key="9">
    <source>
        <dbReference type="ARBA" id="ARBA00022989"/>
    </source>
</evidence>
<dbReference type="SUPFAM" id="SSF81665">
    <property type="entry name" value="Calcium ATPase, transmembrane domain M"/>
    <property type="match status" value="1"/>
</dbReference>
<keyword evidence="5 11" id="KW-0547">Nucleotide-binding</keyword>
<dbReference type="Proteomes" id="UP000003028">
    <property type="component" value="Unassembled WGS sequence"/>
</dbReference>
<feature type="domain" description="P-type ATPase A" evidence="12">
    <location>
        <begin position="138"/>
        <end position="240"/>
    </location>
</feature>
<evidence type="ECO:0000256" key="11">
    <source>
        <dbReference type="RuleBase" id="RU362081"/>
    </source>
</evidence>
<dbReference type="PRINTS" id="PR00119">
    <property type="entry name" value="CATATPASE"/>
</dbReference>
<dbReference type="GO" id="GO:0005524">
    <property type="term" value="F:ATP binding"/>
    <property type="evidence" value="ECO:0007669"/>
    <property type="project" value="UniProtKB-UniRule"/>
</dbReference>
<keyword evidence="11" id="KW-1003">Cell membrane</keyword>
<keyword evidence="10 11" id="KW-0472">Membrane</keyword>
<dbReference type="NCBIfam" id="TIGR01525">
    <property type="entry name" value="ATPase-IB_hvy"/>
    <property type="match status" value="1"/>
</dbReference>
<dbReference type="NCBIfam" id="TIGR01494">
    <property type="entry name" value="ATPase_P-type"/>
    <property type="match status" value="1"/>
</dbReference>
<dbReference type="SFLD" id="SFLDS00003">
    <property type="entry name" value="Haloacid_Dehalogenase"/>
    <property type="match status" value="1"/>
</dbReference>
<dbReference type="InterPro" id="IPR023298">
    <property type="entry name" value="ATPase_P-typ_TM_dom_sf"/>
</dbReference>
<comment type="caution">
    <text evidence="13">The sequence shown here is derived from an EMBL/GenBank/DDBJ whole genome shotgun (WGS) entry which is preliminary data.</text>
</comment>
<dbReference type="InterPro" id="IPR036412">
    <property type="entry name" value="HAD-like_sf"/>
</dbReference>
<dbReference type="InterPro" id="IPR008250">
    <property type="entry name" value="ATPase_P-typ_transduc_dom_A_sf"/>
</dbReference>
<dbReference type="GO" id="GO:0046872">
    <property type="term" value="F:metal ion binding"/>
    <property type="evidence" value="ECO:0007669"/>
    <property type="project" value="UniProtKB-KW"/>
</dbReference>
<dbReference type="PRINTS" id="PR00941">
    <property type="entry name" value="CDATPASE"/>
</dbReference>
<dbReference type="InterPro" id="IPR001757">
    <property type="entry name" value="P_typ_ATPase"/>
</dbReference>
<name>E7FWG1_ERYRH</name>
<dbReference type="InterPro" id="IPR044492">
    <property type="entry name" value="P_typ_ATPase_HD_dom"/>
</dbReference>
<dbReference type="InterPro" id="IPR051949">
    <property type="entry name" value="Cation_Transport_ATPase"/>
</dbReference>
<keyword evidence="3 11" id="KW-0812">Transmembrane</keyword>
<gene>
    <name evidence="13" type="primary">cadA</name>
    <name evidence="13" type="ORF">HMPREF0357_10599</name>
</gene>
<dbReference type="SFLD" id="SFLDG00002">
    <property type="entry name" value="C1.7:_P-type_atpase_like"/>
    <property type="match status" value="1"/>
</dbReference>
<sequence length="648" mass="70509">MLIESCRFINSKWYNIHILIIIIIIIGGFVMWKDTLLSLKETILCGILLLLGAILNNNVLLILAIAIGGYNQTKEGITDTIQNKHLNVELLMILSAIGACLIGYYMEGAVLIFIFSLSGALEELTLDRSQREIRSLMELQPTEATRLNKNGSTEVVSVESLQIGDKVIVAVGETVPIDAMIYKGQSSIEEAAITGESMPKEKGVGDSVFGGTMNISHPITIEVNTLVNDTLIQKIVKMVEEAQQYPSKTARFIERIEDYYARVVLVVVLLVVLIPIITMGQSFETAFYRGMILLVVASPCALIASVTPATLSAISNGAKRGILVKGGIHFENMMDAKAVAFDKTGTLTQGVPSLTNMFYIDDVDAREVGEAVIAIEQYSTHPLASAVVSGLYKNLNIEDYPSANNVEEIAGFGIKGVYAGKEYRIGKFEHMISEDQIVTDKGLEFAESGNSLVYIQQDDDVIGVLGLTDVIRPEALSLVHWLNKNNIKTVMITGDNKKTAEHIGSQIGVSKIVAECLPDEKATIIRDLEREYGTVVMIGDGINDAPALANATIGIAMGSGTDIAMEAADIILVKDDIHGIQYAIELSLKLRKIVIQNVSFSIGVILLLVISNFFDRISLPLGVVGHEGSTILVILNSLRLLKEIKIER</sequence>
<dbReference type="NCBIfam" id="TIGR01512">
    <property type="entry name" value="ATPase-IB2_Cd"/>
    <property type="match status" value="1"/>
</dbReference>
<feature type="transmembrane region" description="Helical" evidence="11">
    <location>
        <begin position="44"/>
        <end position="70"/>
    </location>
</feature>
<dbReference type="Gene3D" id="3.40.50.1000">
    <property type="entry name" value="HAD superfamily/HAD-like"/>
    <property type="match status" value="1"/>
</dbReference>
<feature type="transmembrane region" description="Helical" evidence="11">
    <location>
        <begin position="90"/>
        <end position="121"/>
    </location>
</feature>
<dbReference type="AlphaFoldDB" id="E7FWG1"/>
<dbReference type="FunFam" id="2.70.150.10:FF:000002">
    <property type="entry name" value="Copper-transporting ATPase 1, putative"/>
    <property type="match status" value="1"/>
</dbReference>
<comment type="subcellular location">
    <subcellularLocation>
        <location evidence="1">Cell membrane</location>
        <topology evidence="1">Multi-pass membrane protein</topology>
    </subcellularLocation>
</comment>
<evidence type="ECO:0000256" key="10">
    <source>
        <dbReference type="ARBA" id="ARBA00023136"/>
    </source>
</evidence>
<dbReference type="CDD" id="cd07551">
    <property type="entry name" value="P-type_ATPase_HM_ZosA_PfeT-like"/>
    <property type="match status" value="1"/>
</dbReference>
<keyword evidence="7" id="KW-0460">Magnesium</keyword>
<dbReference type="Pfam" id="PF00702">
    <property type="entry name" value="Hydrolase"/>
    <property type="match status" value="1"/>
</dbReference>
<dbReference type="Pfam" id="PF00122">
    <property type="entry name" value="E1-E2_ATPase"/>
    <property type="match status" value="1"/>
</dbReference>
<dbReference type="InterPro" id="IPR018303">
    <property type="entry name" value="ATPase_P-typ_P_site"/>
</dbReference>
<dbReference type="SFLD" id="SFLDF00027">
    <property type="entry name" value="p-type_atpase"/>
    <property type="match status" value="1"/>
</dbReference>
<evidence type="ECO:0000259" key="12">
    <source>
        <dbReference type="Pfam" id="PF00122"/>
    </source>
</evidence>
<evidence type="ECO:0000256" key="5">
    <source>
        <dbReference type="ARBA" id="ARBA00022741"/>
    </source>
</evidence>
<evidence type="ECO:0000256" key="8">
    <source>
        <dbReference type="ARBA" id="ARBA00022967"/>
    </source>
</evidence>
<dbReference type="PROSITE" id="PS00154">
    <property type="entry name" value="ATPASE_E1_E2"/>
    <property type="match status" value="1"/>
</dbReference>
<evidence type="ECO:0000256" key="1">
    <source>
        <dbReference type="ARBA" id="ARBA00004651"/>
    </source>
</evidence>
<keyword evidence="6 11" id="KW-0067">ATP-binding</keyword>
<dbReference type="InterPro" id="IPR023214">
    <property type="entry name" value="HAD_sf"/>
</dbReference>
<evidence type="ECO:0000256" key="2">
    <source>
        <dbReference type="ARBA" id="ARBA00006024"/>
    </source>
</evidence>
<organism evidence="13 14">
    <name type="scientific">Erysipelothrix rhusiopathiae ATCC 19414</name>
    <dbReference type="NCBI Taxonomy" id="525280"/>
    <lineage>
        <taxon>Bacteria</taxon>
        <taxon>Bacillati</taxon>
        <taxon>Bacillota</taxon>
        <taxon>Erysipelotrichia</taxon>
        <taxon>Erysipelotrichales</taxon>
        <taxon>Erysipelotrichaceae</taxon>
        <taxon>Erysipelothrix</taxon>
    </lineage>
</organism>
<dbReference type="PROSITE" id="PS01229">
    <property type="entry name" value="COF_2"/>
    <property type="match status" value="1"/>
</dbReference>
<feature type="transmembrane region" description="Helical" evidence="11">
    <location>
        <begin position="259"/>
        <end position="280"/>
    </location>
</feature>
<reference evidence="13" key="1">
    <citation type="submission" date="2011-01" db="EMBL/GenBank/DDBJ databases">
        <authorList>
            <person name="Muzny D."/>
            <person name="Qin X."/>
            <person name="Buhay C."/>
            <person name="Dugan-Rocha S."/>
            <person name="Ding Y."/>
            <person name="Chen G."/>
            <person name="Hawes A."/>
            <person name="Holder M."/>
            <person name="Jhangiani S."/>
            <person name="Johnson A."/>
            <person name="Khan Z."/>
            <person name="Li Z."/>
            <person name="Liu W."/>
            <person name="Liu X."/>
            <person name="Perez L."/>
            <person name="Shen H."/>
            <person name="Wang Q."/>
            <person name="Watt J."/>
            <person name="Xi L."/>
            <person name="Xin Y."/>
            <person name="Zhou J."/>
            <person name="Deng J."/>
            <person name="Jiang H."/>
            <person name="Liu Y."/>
            <person name="Qu J."/>
            <person name="Song X.-Z."/>
            <person name="Zhang L."/>
            <person name="Villasana D."/>
            <person name="Johnson A."/>
            <person name="Liu J."/>
            <person name="Liyanage D."/>
            <person name="Lorensuhewa L."/>
            <person name="Robinson T."/>
            <person name="Song A."/>
            <person name="Song B.-B."/>
            <person name="Dinh H."/>
            <person name="Thornton R."/>
            <person name="Coyle M."/>
            <person name="Francisco L."/>
            <person name="Jackson L."/>
            <person name="Javaid M."/>
            <person name="Korchina V."/>
            <person name="Kovar C."/>
            <person name="Mata R."/>
            <person name="Mathew T."/>
            <person name="Ngo R."/>
            <person name="Nguyen L."/>
            <person name="Nguyen N."/>
            <person name="Okwuonu G."/>
            <person name="Ongeri F."/>
            <person name="Pham C."/>
            <person name="Simmons D."/>
            <person name="Wilczek-Boney K."/>
            <person name="Hale W."/>
            <person name="Jakkamsetti A."/>
            <person name="Pham P."/>
            <person name="Ruth R."/>
            <person name="San Lucas F."/>
            <person name="Warren J."/>
            <person name="Zhang J."/>
            <person name="Zhao Z."/>
            <person name="Zhou C."/>
            <person name="Zhu D."/>
            <person name="Lee S."/>
            <person name="Bess C."/>
            <person name="Blankenburg K."/>
            <person name="Forbes L."/>
            <person name="Fu Q."/>
            <person name="Gubbala S."/>
            <person name="Hirani K."/>
            <person name="Jayaseelan J.C."/>
            <person name="Lara F."/>
            <person name="Munidasa M."/>
            <person name="Palculict T."/>
            <person name="Patil S."/>
            <person name="Pu L.-L."/>
            <person name="Saada N."/>
            <person name="Tang L."/>
            <person name="Weissenberger G."/>
            <person name="Zhu Y."/>
            <person name="Hemphill L."/>
            <person name="Shang Y."/>
            <person name="Youmans B."/>
            <person name="Ayvaz T."/>
            <person name="Ross M."/>
            <person name="Santibanez J."/>
            <person name="Aqrawi P."/>
            <person name="Gross S."/>
            <person name="Joshi V."/>
            <person name="Fowler G."/>
            <person name="Nazareth L."/>
            <person name="Reid J."/>
            <person name="Worley K."/>
            <person name="Petrosino J."/>
            <person name="Highlander S."/>
            <person name="Gibbs R."/>
        </authorList>
    </citation>
    <scope>NUCLEOTIDE SEQUENCE [LARGE SCALE GENOMIC DNA]</scope>
    <source>
        <strain evidence="13">ATCC 19414</strain>
    </source>
</reference>
<evidence type="ECO:0000256" key="4">
    <source>
        <dbReference type="ARBA" id="ARBA00022723"/>
    </source>
</evidence>
<dbReference type="Gene3D" id="3.40.1110.10">
    <property type="entry name" value="Calcium-transporting ATPase, cytoplasmic domain N"/>
    <property type="match status" value="1"/>
</dbReference>
<dbReference type="GO" id="GO:0019829">
    <property type="term" value="F:ATPase-coupled monoatomic cation transmembrane transporter activity"/>
    <property type="evidence" value="ECO:0007669"/>
    <property type="project" value="InterPro"/>
</dbReference>
<dbReference type="GO" id="GO:0005886">
    <property type="term" value="C:plasma membrane"/>
    <property type="evidence" value="ECO:0007669"/>
    <property type="project" value="UniProtKB-SubCell"/>
</dbReference>